<dbReference type="Gene3D" id="3.20.20.80">
    <property type="entry name" value="Glycosidases"/>
    <property type="match status" value="1"/>
</dbReference>
<comment type="caution">
    <text evidence="11">The sequence shown here is derived from an EMBL/GenBank/DDBJ whole genome shotgun (WGS) entry which is preliminary data.</text>
</comment>
<dbReference type="EMBL" id="BSDY01000006">
    <property type="protein sequence ID" value="GLI56099.1"/>
    <property type="molecule type" value="Genomic_DNA"/>
</dbReference>
<evidence type="ECO:0000256" key="10">
    <source>
        <dbReference type="RuleBase" id="RU361207"/>
    </source>
</evidence>
<keyword evidence="7 10" id="KW-0119">Carbohydrate metabolism</keyword>
<dbReference type="NCBIfam" id="TIGR00217">
    <property type="entry name" value="malQ"/>
    <property type="match status" value="1"/>
</dbReference>
<evidence type="ECO:0000256" key="8">
    <source>
        <dbReference type="ARBA" id="ARBA00031423"/>
    </source>
</evidence>
<dbReference type="SUPFAM" id="SSF51445">
    <property type="entry name" value="(Trans)glycosidases"/>
    <property type="match status" value="1"/>
</dbReference>
<dbReference type="Pfam" id="PF02446">
    <property type="entry name" value="Glyco_hydro_77"/>
    <property type="match status" value="1"/>
</dbReference>
<dbReference type="AlphaFoldDB" id="A0A9W6GLL5"/>
<organism evidence="11 12">
    <name type="scientific">Propionigenium maris DSM 9537</name>
    <dbReference type="NCBI Taxonomy" id="1123000"/>
    <lineage>
        <taxon>Bacteria</taxon>
        <taxon>Fusobacteriati</taxon>
        <taxon>Fusobacteriota</taxon>
        <taxon>Fusobacteriia</taxon>
        <taxon>Fusobacteriales</taxon>
        <taxon>Fusobacteriaceae</taxon>
        <taxon>Propionigenium</taxon>
    </lineage>
</organism>
<sequence length="495" mass="57888">MFKRSSGILMHISSLPGEYGIGDFGKKAYEFVDFLASADQKLWQILPMGQTGYGDSPYQSFSAFAGNPYFIDLEDLVERGYLKVEELKELKEGNNEKAVDYALLHDVKIPLLRKAYGEFLREDNKEIFEFKERNKYWIEDYCLYMALKERFGGVSWHRWPKEYRYRKREAMTEARASLDDEMGYYLFVQYIFHEQWKKLKEYTNDKGIKIVGDIPIFIAGDSADAWSRSKLFDFNRYKKPRKVAGCPPDAFSRDGQLWGNPLYNWDYMRRTGYEWWIERIKACFELHDIVRIDHFRGFESYWAIPAGAKTAAKGRWQKGPGMDLFNTVKKRLGDLPIIAEDLGFLTPRVKKLLKDSGYPGMKILEFAFDSREENDYLPHRYEKNSVAYTGTHDNDTVVGWYQSIGAKDKKMCDTYLKKTKSVKSEEINFKFIEAIWGSKSVMTLTQAQDLFGIGSEGRMNVPSVPTGNWQWRMEEKLLSDKLAQRLSVLTKKYER</sequence>
<dbReference type="GO" id="GO:0004134">
    <property type="term" value="F:4-alpha-glucanotransferase activity"/>
    <property type="evidence" value="ECO:0007669"/>
    <property type="project" value="UniProtKB-EC"/>
</dbReference>
<dbReference type="Proteomes" id="UP001144471">
    <property type="component" value="Unassembled WGS sequence"/>
</dbReference>
<evidence type="ECO:0000256" key="4">
    <source>
        <dbReference type="ARBA" id="ARBA00020295"/>
    </source>
</evidence>
<dbReference type="PANTHER" id="PTHR32438">
    <property type="entry name" value="4-ALPHA-GLUCANOTRANSFERASE DPE1, CHLOROPLASTIC/AMYLOPLASTIC"/>
    <property type="match status" value="1"/>
</dbReference>
<proteinExistence type="inferred from homology"/>
<keyword evidence="5 10" id="KW-0328">Glycosyltransferase</keyword>
<evidence type="ECO:0000256" key="5">
    <source>
        <dbReference type="ARBA" id="ARBA00022676"/>
    </source>
</evidence>
<comment type="similarity">
    <text evidence="2 10">Belongs to the disproportionating enzyme family.</text>
</comment>
<dbReference type="GO" id="GO:0005975">
    <property type="term" value="P:carbohydrate metabolic process"/>
    <property type="evidence" value="ECO:0007669"/>
    <property type="project" value="InterPro"/>
</dbReference>
<dbReference type="InterPro" id="IPR017853">
    <property type="entry name" value="GH"/>
</dbReference>
<name>A0A9W6GLL5_9FUSO</name>
<evidence type="ECO:0000313" key="12">
    <source>
        <dbReference type="Proteomes" id="UP001144471"/>
    </source>
</evidence>
<evidence type="ECO:0000256" key="6">
    <source>
        <dbReference type="ARBA" id="ARBA00022679"/>
    </source>
</evidence>
<evidence type="ECO:0000256" key="1">
    <source>
        <dbReference type="ARBA" id="ARBA00000439"/>
    </source>
</evidence>
<dbReference type="EC" id="2.4.1.25" evidence="3 10"/>
<evidence type="ECO:0000256" key="7">
    <source>
        <dbReference type="ARBA" id="ARBA00023277"/>
    </source>
</evidence>
<dbReference type="InterPro" id="IPR003385">
    <property type="entry name" value="Glyco_hydro_77"/>
</dbReference>
<dbReference type="RefSeq" id="WP_281835006.1">
    <property type="nucleotide sequence ID" value="NZ_BSDY01000006.1"/>
</dbReference>
<dbReference type="NCBIfam" id="NF011080">
    <property type="entry name" value="PRK14508.1-3"/>
    <property type="match status" value="1"/>
</dbReference>
<evidence type="ECO:0000256" key="3">
    <source>
        <dbReference type="ARBA" id="ARBA00012560"/>
    </source>
</evidence>
<dbReference type="PANTHER" id="PTHR32438:SF5">
    <property type="entry name" value="4-ALPHA-GLUCANOTRANSFERASE DPE1, CHLOROPLASTIC_AMYLOPLASTIC"/>
    <property type="match status" value="1"/>
</dbReference>
<keyword evidence="6 10" id="KW-0808">Transferase</keyword>
<reference evidence="11" key="1">
    <citation type="submission" date="2022-12" db="EMBL/GenBank/DDBJ databases">
        <title>Reference genome sequencing for broad-spectrum identification of bacterial and archaeal isolates by mass spectrometry.</title>
        <authorList>
            <person name="Sekiguchi Y."/>
            <person name="Tourlousse D.M."/>
        </authorList>
    </citation>
    <scope>NUCLEOTIDE SEQUENCE</scope>
    <source>
        <strain evidence="11">10succ1</strain>
    </source>
</reference>
<keyword evidence="12" id="KW-1185">Reference proteome</keyword>
<accession>A0A9W6GLL5</accession>
<protein>
    <recommendedName>
        <fullName evidence="4 10">4-alpha-glucanotransferase</fullName>
        <ecNumber evidence="3 10">2.4.1.25</ecNumber>
    </recommendedName>
    <alternativeName>
        <fullName evidence="8 10">Amylomaltase</fullName>
    </alternativeName>
    <alternativeName>
        <fullName evidence="9 10">Disproportionating enzyme</fullName>
    </alternativeName>
</protein>
<evidence type="ECO:0000313" key="11">
    <source>
        <dbReference type="EMBL" id="GLI56099.1"/>
    </source>
</evidence>
<gene>
    <name evidence="11" type="primary">malM</name>
    <name evidence="11" type="ORF">PM10SUCC1_16130</name>
</gene>
<evidence type="ECO:0000256" key="2">
    <source>
        <dbReference type="ARBA" id="ARBA00005684"/>
    </source>
</evidence>
<evidence type="ECO:0000256" key="9">
    <source>
        <dbReference type="ARBA" id="ARBA00031501"/>
    </source>
</evidence>
<comment type="catalytic activity">
    <reaction evidence="1 10">
        <text>Transfers a segment of a (1-&gt;4)-alpha-D-glucan to a new position in an acceptor, which may be glucose or a (1-&gt;4)-alpha-D-glucan.</text>
        <dbReference type="EC" id="2.4.1.25"/>
    </reaction>
</comment>